<proteinExistence type="predicted"/>
<reference evidence="1 2" key="1">
    <citation type="submission" date="2020-04" db="EMBL/GenBank/DDBJ databases">
        <title>Genome sequencing of novel species.</title>
        <authorList>
            <person name="Heo J."/>
            <person name="Kim S.-J."/>
            <person name="Kim J.-S."/>
            <person name="Hong S.-B."/>
            <person name="Kwon S.-W."/>
        </authorList>
    </citation>
    <scope>NUCLEOTIDE SEQUENCE [LARGE SCALE GENOMIC DNA]</scope>
    <source>
        <strain evidence="1 2">AF9R3</strain>
    </source>
</reference>
<dbReference type="EMBL" id="CP051684">
    <property type="protein sequence ID" value="QJD88884.1"/>
    <property type="molecule type" value="Genomic_DNA"/>
</dbReference>
<protein>
    <submittedName>
        <fullName evidence="1">Uncharacterized protein</fullName>
    </submittedName>
</protein>
<evidence type="ECO:0000313" key="2">
    <source>
        <dbReference type="Proteomes" id="UP000503117"/>
    </source>
</evidence>
<keyword evidence="2" id="KW-1185">Reference proteome</keyword>
<gene>
    <name evidence="1" type="ORF">HH213_01425</name>
</gene>
<organism evidence="1 2">
    <name type="scientific">Duganella dendranthematis</name>
    <dbReference type="NCBI Taxonomy" id="2728021"/>
    <lineage>
        <taxon>Bacteria</taxon>
        <taxon>Pseudomonadati</taxon>
        <taxon>Pseudomonadota</taxon>
        <taxon>Betaproteobacteria</taxon>
        <taxon>Burkholderiales</taxon>
        <taxon>Oxalobacteraceae</taxon>
        <taxon>Telluria group</taxon>
        <taxon>Duganella</taxon>
    </lineage>
</organism>
<accession>A0ABX6M3K3</accession>
<name>A0ABX6M3K3_9BURK</name>
<dbReference type="Proteomes" id="UP000503117">
    <property type="component" value="Chromosome"/>
</dbReference>
<evidence type="ECO:0000313" key="1">
    <source>
        <dbReference type="EMBL" id="QJD88884.1"/>
    </source>
</evidence>
<dbReference type="RefSeq" id="WP_169110313.1">
    <property type="nucleotide sequence ID" value="NZ_CP051684.1"/>
</dbReference>
<sequence length="101" mass="11627">MTTRDMTAYRKVAVHSEEWNGQVEIHPMPGQAYATDLNVQCSRRMCDTRIYPLGTSFLVDAKLTDRLGGPQYLYVWHGDDINVMSDQEAEVFLGAYRRVRL</sequence>